<organism evidence="2 3">
    <name type="scientific">Haloarcula taiwanensis</name>
    <dbReference type="NCBI Taxonomy" id="1932004"/>
    <lineage>
        <taxon>Archaea</taxon>
        <taxon>Methanobacteriati</taxon>
        <taxon>Methanobacteriota</taxon>
        <taxon>Stenosarchaea group</taxon>
        <taxon>Halobacteria</taxon>
        <taxon>Halobacteriales</taxon>
        <taxon>Haloarculaceae</taxon>
        <taxon>Haloarcula</taxon>
    </lineage>
</organism>
<reference evidence="2 3" key="1">
    <citation type="submission" date="2017-01" db="EMBL/GenBank/DDBJ databases">
        <title>A Red Light-Sensitive Sensory Rhodopsin I From Haloarcula taiwanensis, A New Haloarchaeon Isolated From Taiwan.</title>
        <authorList>
            <person name="Yang C.-S."/>
            <person name="Han Y.-A."/>
            <person name="Chen P.-C."/>
            <person name="Ng W.V."/>
            <person name="Chen T.-W."/>
        </authorList>
    </citation>
    <scope>NUCLEOTIDE SEQUENCE [LARGE SCALE GENOMIC DNA]</scope>
    <source>
        <strain evidence="2 3">Taiwanensis</strain>
    </source>
</reference>
<dbReference type="KEGG" id="hta:BVU17_16875"/>
<sequence length="76" mass="8004">MNTESEQSNKSLTEEADGKNGRNKSLDGGQQGTINRRAYLKAGAVTVAALVGANSVAATASSQQTQYMTDFSEYAL</sequence>
<proteinExistence type="predicted"/>
<evidence type="ECO:0000256" key="1">
    <source>
        <dbReference type="SAM" id="MobiDB-lite"/>
    </source>
</evidence>
<evidence type="ECO:0000313" key="2">
    <source>
        <dbReference type="EMBL" id="AUG49247.1"/>
    </source>
</evidence>
<feature type="compositionally biased region" description="Polar residues" evidence="1">
    <location>
        <begin position="1"/>
        <end position="11"/>
    </location>
</feature>
<dbReference type="Proteomes" id="UP000242917">
    <property type="component" value="Chromosome II"/>
</dbReference>
<dbReference type="PROSITE" id="PS51318">
    <property type="entry name" value="TAT"/>
    <property type="match status" value="1"/>
</dbReference>
<dbReference type="AlphaFoldDB" id="A0A2H5A3J2"/>
<keyword evidence="3" id="KW-1185">Reference proteome</keyword>
<name>A0A2H5A3J2_9EURY</name>
<dbReference type="InterPro" id="IPR006311">
    <property type="entry name" value="TAT_signal"/>
</dbReference>
<evidence type="ECO:0000313" key="3">
    <source>
        <dbReference type="Proteomes" id="UP000242917"/>
    </source>
</evidence>
<gene>
    <name evidence="2" type="ORF">BVU17_16875</name>
</gene>
<feature type="region of interest" description="Disordered" evidence="1">
    <location>
        <begin position="1"/>
        <end position="32"/>
    </location>
</feature>
<accession>A0A2H5A3J2</accession>
<dbReference type="EMBL" id="CP019155">
    <property type="protein sequence ID" value="AUG49247.1"/>
    <property type="molecule type" value="Genomic_DNA"/>
</dbReference>
<protein>
    <submittedName>
        <fullName evidence="2">Uncharacterized protein</fullName>
    </submittedName>
</protein>